<name>A0A0C9WIQ1_9AGAR</name>
<feature type="region of interest" description="Disordered" evidence="1">
    <location>
        <begin position="1"/>
        <end position="31"/>
    </location>
</feature>
<evidence type="ECO:0000256" key="1">
    <source>
        <dbReference type="SAM" id="MobiDB-lite"/>
    </source>
</evidence>
<dbReference type="AlphaFoldDB" id="A0A0C9WIQ1"/>
<dbReference type="HOGENOM" id="CLU_1065838_0_0_1"/>
<dbReference type="Proteomes" id="UP000054477">
    <property type="component" value="Unassembled WGS sequence"/>
</dbReference>
<evidence type="ECO:0000313" key="2">
    <source>
        <dbReference type="EMBL" id="KIJ93334.1"/>
    </source>
</evidence>
<proteinExistence type="predicted"/>
<dbReference type="EMBL" id="KN838850">
    <property type="protein sequence ID" value="KIJ93334.1"/>
    <property type="molecule type" value="Genomic_DNA"/>
</dbReference>
<keyword evidence="3" id="KW-1185">Reference proteome</keyword>
<sequence length="261" mass="30152">MLDEELQGLEKKRHTKARDRTAARSRLETETMSKAWCRSRREQQPRDFLYSLRKPGSNLPVYEKRSDKMAEIARTYHEGLQDAGEVLDPQMRNEEMDDVLGCIQTTIPIVEKVKLAYIIDQEEVRQAIKDLPDGKAAGTDGLPHEFWKKLVEQHNDVCNSPLLTNTCTASRVNILRHPSLECMTFRIVFNEWTSLGSYHFITQLSSRSHHPQQTNVTNKPLASTPTHLHATDRDGFLYLSSSRNLGYSSGVLRYKLLWRRR</sequence>
<reference evidence="2 3" key="1">
    <citation type="submission" date="2014-04" db="EMBL/GenBank/DDBJ databases">
        <authorList>
            <consortium name="DOE Joint Genome Institute"/>
            <person name="Kuo A."/>
            <person name="Kohler A."/>
            <person name="Nagy L.G."/>
            <person name="Floudas D."/>
            <person name="Copeland A."/>
            <person name="Barry K.W."/>
            <person name="Cichocki N."/>
            <person name="Veneault-Fourrey C."/>
            <person name="LaButti K."/>
            <person name="Lindquist E.A."/>
            <person name="Lipzen A."/>
            <person name="Lundell T."/>
            <person name="Morin E."/>
            <person name="Murat C."/>
            <person name="Sun H."/>
            <person name="Tunlid A."/>
            <person name="Henrissat B."/>
            <person name="Grigoriev I.V."/>
            <person name="Hibbett D.S."/>
            <person name="Martin F."/>
            <person name="Nordberg H.P."/>
            <person name="Cantor M.N."/>
            <person name="Hua S.X."/>
        </authorList>
    </citation>
    <scope>NUCLEOTIDE SEQUENCE [LARGE SCALE GENOMIC DNA]</scope>
    <source>
        <strain evidence="2 3">LaAM-08-1</strain>
    </source>
</reference>
<protein>
    <submittedName>
        <fullName evidence="2">Unplaced genomic scaffold K443scaffold_315, whole genome shotgun sequence</fullName>
    </submittedName>
</protein>
<feature type="compositionally biased region" description="Basic and acidic residues" evidence="1">
    <location>
        <begin position="18"/>
        <end position="31"/>
    </location>
</feature>
<reference evidence="3" key="2">
    <citation type="submission" date="2015-01" db="EMBL/GenBank/DDBJ databases">
        <title>Evolutionary Origins and Diversification of the Mycorrhizal Mutualists.</title>
        <authorList>
            <consortium name="DOE Joint Genome Institute"/>
            <consortium name="Mycorrhizal Genomics Consortium"/>
            <person name="Kohler A."/>
            <person name="Kuo A."/>
            <person name="Nagy L.G."/>
            <person name="Floudas D."/>
            <person name="Copeland A."/>
            <person name="Barry K.W."/>
            <person name="Cichocki N."/>
            <person name="Veneault-Fourrey C."/>
            <person name="LaButti K."/>
            <person name="Lindquist E.A."/>
            <person name="Lipzen A."/>
            <person name="Lundell T."/>
            <person name="Morin E."/>
            <person name="Murat C."/>
            <person name="Riley R."/>
            <person name="Ohm R."/>
            <person name="Sun H."/>
            <person name="Tunlid A."/>
            <person name="Henrissat B."/>
            <person name="Grigoriev I.V."/>
            <person name="Hibbett D.S."/>
            <person name="Martin F."/>
        </authorList>
    </citation>
    <scope>NUCLEOTIDE SEQUENCE [LARGE SCALE GENOMIC DNA]</scope>
    <source>
        <strain evidence="3">LaAM-08-1</strain>
    </source>
</reference>
<dbReference type="OrthoDB" id="3063155at2759"/>
<accession>A0A0C9WIQ1</accession>
<gene>
    <name evidence="2" type="ORF">K443DRAFT_12948</name>
</gene>
<evidence type="ECO:0000313" key="3">
    <source>
        <dbReference type="Proteomes" id="UP000054477"/>
    </source>
</evidence>
<organism evidence="2 3">
    <name type="scientific">Laccaria amethystina LaAM-08-1</name>
    <dbReference type="NCBI Taxonomy" id="1095629"/>
    <lineage>
        <taxon>Eukaryota</taxon>
        <taxon>Fungi</taxon>
        <taxon>Dikarya</taxon>
        <taxon>Basidiomycota</taxon>
        <taxon>Agaricomycotina</taxon>
        <taxon>Agaricomycetes</taxon>
        <taxon>Agaricomycetidae</taxon>
        <taxon>Agaricales</taxon>
        <taxon>Agaricineae</taxon>
        <taxon>Hydnangiaceae</taxon>
        <taxon>Laccaria</taxon>
    </lineage>
</organism>